<evidence type="ECO:0000256" key="1">
    <source>
        <dbReference type="SAM" id="MobiDB-lite"/>
    </source>
</evidence>
<gene>
    <name evidence="2" type="ORF">EAG_00860</name>
</gene>
<name>E2AQ96_CAMFO</name>
<protein>
    <submittedName>
        <fullName evidence="2">Uncharacterized protein</fullName>
    </submittedName>
</protein>
<feature type="region of interest" description="Disordered" evidence="1">
    <location>
        <begin position="49"/>
        <end position="102"/>
    </location>
</feature>
<evidence type="ECO:0000313" key="2">
    <source>
        <dbReference type="EMBL" id="EFN64430.1"/>
    </source>
</evidence>
<proteinExistence type="predicted"/>
<keyword evidence="3" id="KW-1185">Reference proteome</keyword>
<dbReference type="EMBL" id="GL441701">
    <property type="protein sequence ID" value="EFN64430.1"/>
    <property type="molecule type" value="Genomic_DNA"/>
</dbReference>
<evidence type="ECO:0000313" key="3">
    <source>
        <dbReference type="Proteomes" id="UP000000311"/>
    </source>
</evidence>
<sequence>MSWKNTPSNNLDIHGIEERASGREAVTSATITRTASTATPTLQCDVAIPTSTSPLWGRDAQGADETDFRGHPPAYSKPPRRPGAVRHATVSSGIMKRGTTVISTPKTRIHNVSIELCTPE</sequence>
<accession>E2AQ96</accession>
<dbReference type="AlphaFoldDB" id="E2AQ96"/>
<dbReference type="InParanoid" id="E2AQ96"/>
<reference evidence="2 3" key="1">
    <citation type="journal article" date="2010" name="Science">
        <title>Genomic comparison of the ants Camponotus floridanus and Harpegnathos saltator.</title>
        <authorList>
            <person name="Bonasio R."/>
            <person name="Zhang G."/>
            <person name="Ye C."/>
            <person name="Mutti N.S."/>
            <person name="Fang X."/>
            <person name="Qin N."/>
            <person name="Donahue G."/>
            <person name="Yang P."/>
            <person name="Li Q."/>
            <person name="Li C."/>
            <person name="Zhang P."/>
            <person name="Huang Z."/>
            <person name="Berger S.L."/>
            <person name="Reinberg D."/>
            <person name="Wang J."/>
            <person name="Liebig J."/>
        </authorList>
    </citation>
    <scope>NUCLEOTIDE SEQUENCE [LARGE SCALE GENOMIC DNA]</scope>
    <source>
        <strain evidence="3">C129</strain>
    </source>
</reference>
<dbReference type="Proteomes" id="UP000000311">
    <property type="component" value="Unassembled WGS sequence"/>
</dbReference>
<organism evidence="3">
    <name type="scientific">Camponotus floridanus</name>
    <name type="common">Florida carpenter ant</name>
    <dbReference type="NCBI Taxonomy" id="104421"/>
    <lineage>
        <taxon>Eukaryota</taxon>
        <taxon>Metazoa</taxon>
        <taxon>Ecdysozoa</taxon>
        <taxon>Arthropoda</taxon>
        <taxon>Hexapoda</taxon>
        <taxon>Insecta</taxon>
        <taxon>Pterygota</taxon>
        <taxon>Neoptera</taxon>
        <taxon>Endopterygota</taxon>
        <taxon>Hymenoptera</taxon>
        <taxon>Apocrita</taxon>
        <taxon>Aculeata</taxon>
        <taxon>Formicoidea</taxon>
        <taxon>Formicidae</taxon>
        <taxon>Formicinae</taxon>
        <taxon>Camponotus</taxon>
    </lineage>
</organism>